<dbReference type="EMBL" id="KN847044">
    <property type="protein sequence ID" value="KIW25524.1"/>
    <property type="molecule type" value="Genomic_DNA"/>
</dbReference>
<dbReference type="OrthoDB" id="4147929at2759"/>
<organism evidence="2 3">
    <name type="scientific">Cladophialophora immunda</name>
    <dbReference type="NCBI Taxonomy" id="569365"/>
    <lineage>
        <taxon>Eukaryota</taxon>
        <taxon>Fungi</taxon>
        <taxon>Dikarya</taxon>
        <taxon>Ascomycota</taxon>
        <taxon>Pezizomycotina</taxon>
        <taxon>Eurotiomycetes</taxon>
        <taxon>Chaetothyriomycetidae</taxon>
        <taxon>Chaetothyriales</taxon>
        <taxon>Herpotrichiellaceae</taxon>
        <taxon>Cladophialophora</taxon>
    </lineage>
</organism>
<protein>
    <submittedName>
        <fullName evidence="2">Uncharacterized protein</fullName>
    </submittedName>
</protein>
<dbReference type="GeneID" id="27347884"/>
<evidence type="ECO:0000256" key="1">
    <source>
        <dbReference type="SAM" id="MobiDB-lite"/>
    </source>
</evidence>
<sequence>MTPTQNAIEEAEKRARKAVDEEASEEKEKERKLIPRPRDRVTYFVAQHEYGRTITLREIEMGKASKVADPLPYPGPIPCLKSLSWIGSGCLKEFFQWLHRFDFTQDDEYTFSIFLCGVYDTLRIFRIQTQPDPLYFDPDTSLMPMNAAGATTPDKNEEFMDLIHEFDPALQVERGSNTEEEPVLPLRFGLPVGRVINQDPYYTVEDGVFGVFHMVFHPIDKSFWLVRDRYLGMERFTIDDPEEEMKPQFEEVDNQTRRRWLSVKFGEQNHLQFAEAFRLGTADLWFPEGLGLSELDAGERLPRFNDERDVPTIDFSRIPSVPLFPDDEPLQVHYARRSDFMSYLGEHRVAKGCSWLSVSLPLEH</sequence>
<dbReference type="HOGENOM" id="CLU_704067_0_0_1"/>
<gene>
    <name evidence="2" type="ORF">PV07_08690</name>
</gene>
<reference evidence="2 3" key="1">
    <citation type="submission" date="2015-01" db="EMBL/GenBank/DDBJ databases">
        <title>The Genome Sequence of Cladophialophora immunda CBS83496.</title>
        <authorList>
            <consortium name="The Broad Institute Genomics Platform"/>
            <person name="Cuomo C."/>
            <person name="de Hoog S."/>
            <person name="Gorbushina A."/>
            <person name="Stielow B."/>
            <person name="Teixiera M."/>
            <person name="Abouelleil A."/>
            <person name="Chapman S.B."/>
            <person name="Priest M."/>
            <person name="Young S.K."/>
            <person name="Wortman J."/>
            <person name="Nusbaum C."/>
            <person name="Birren B."/>
        </authorList>
    </citation>
    <scope>NUCLEOTIDE SEQUENCE [LARGE SCALE GENOMIC DNA]</scope>
    <source>
        <strain evidence="2 3">CBS 83496</strain>
    </source>
</reference>
<dbReference type="AlphaFoldDB" id="A0A0D2CPQ6"/>
<keyword evidence="3" id="KW-1185">Reference proteome</keyword>
<feature type="compositionally biased region" description="Basic and acidic residues" evidence="1">
    <location>
        <begin position="10"/>
        <end position="33"/>
    </location>
</feature>
<feature type="region of interest" description="Disordered" evidence="1">
    <location>
        <begin position="1"/>
        <end position="33"/>
    </location>
</feature>
<name>A0A0D2CPQ6_9EURO</name>
<dbReference type="RefSeq" id="XP_016245740.1">
    <property type="nucleotide sequence ID" value="XM_016395884.1"/>
</dbReference>
<evidence type="ECO:0000313" key="3">
    <source>
        <dbReference type="Proteomes" id="UP000054466"/>
    </source>
</evidence>
<accession>A0A0D2CPQ6</accession>
<proteinExistence type="predicted"/>
<evidence type="ECO:0000313" key="2">
    <source>
        <dbReference type="EMBL" id="KIW25524.1"/>
    </source>
</evidence>
<dbReference type="VEuPathDB" id="FungiDB:PV07_08690"/>
<dbReference type="Proteomes" id="UP000054466">
    <property type="component" value="Unassembled WGS sequence"/>
</dbReference>